<name>A0A1F4UPM4_UNCKA</name>
<evidence type="ECO:0000256" key="1">
    <source>
        <dbReference type="ARBA" id="ARBA00022723"/>
    </source>
</evidence>
<keyword evidence="5" id="KW-0812">Transmembrane</keyword>
<dbReference type="AlphaFoldDB" id="A0A1F4UPM4"/>
<evidence type="ECO:0000313" key="7">
    <source>
        <dbReference type="EMBL" id="OGC46898.1"/>
    </source>
</evidence>
<reference evidence="7 8" key="1">
    <citation type="journal article" date="2016" name="Nat. Commun.">
        <title>Thousands of microbial genomes shed light on interconnected biogeochemical processes in an aquifer system.</title>
        <authorList>
            <person name="Anantharaman K."/>
            <person name="Brown C.T."/>
            <person name="Hug L.A."/>
            <person name="Sharon I."/>
            <person name="Castelle C.J."/>
            <person name="Probst A.J."/>
            <person name="Thomas B.C."/>
            <person name="Singh A."/>
            <person name="Wilkins M.J."/>
            <person name="Karaoz U."/>
            <person name="Brodie E.L."/>
            <person name="Williams K.H."/>
            <person name="Hubbard S.S."/>
            <person name="Banfield J.F."/>
        </authorList>
    </citation>
    <scope>NUCLEOTIDE SEQUENCE [LARGE SCALE GENOMIC DNA]</scope>
</reference>
<evidence type="ECO:0000256" key="3">
    <source>
        <dbReference type="ARBA" id="ARBA00022833"/>
    </source>
</evidence>
<keyword evidence="3" id="KW-0862">Zinc</keyword>
<dbReference type="Gene3D" id="1.20.120.910">
    <property type="entry name" value="DksA, coiled-coil domain"/>
    <property type="match status" value="1"/>
</dbReference>
<feature type="transmembrane region" description="Helical" evidence="5">
    <location>
        <begin position="199"/>
        <end position="217"/>
    </location>
</feature>
<evidence type="ECO:0000313" key="8">
    <source>
        <dbReference type="Proteomes" id="UP000176444"/>
    </source>
</evidence>
<feature type="transmembrane region" description="Helical" evidence="5">
    <location>
        <begin position="68"/>
        <end position="90"/>
    </location>
</feature>
<comment type="caution">
    <text evidence="7">The sequence shown here is derived from an EMBL/GenBank/DDBJ whole genome shotgun (WGS) entry which is preliminary data.</text>
</comment>
<feature type="transmembrane region" description="Helical" evidence="5">
    <location>
        <begin position="6"/>
        <end position="24"/>
    </location>
</feature>
<keyword evidence="1" id="KW-0479">Metal-binding</keyword>
<sequence length="345" mass="39549">MIDFEAASVAIILFAFLVFIFAYWKDATAEGFSSDRIFDSVFMIAVGSFFGGKLLFRNLSIDYLKYQLLTSPFILEGILIGGALAVSIAIKKNRWDGWKIGDMLAPALSMYQAILFLGFWIRTGQLSMLILLFCFGSLTFFIRYLKTNHKLGSSTRYFELKRLNRLTFTGGLFATYLTGSSLIAILFLLTHQNFSNRFWWFQFIFYFFILILSLFLIKRRLNIEGVRVNSFIEKIKSILVGRSKQIDKSVKDIVENDPFNVEASDGFRNEDELGEEVQDNQQHGISEAIKSELNDEKVMIKKSLSKIEKGTYGYCVKCGKEIDEKRLKAYPTAEYCMTCESKIAK</sequence>
<organism evidence="7 8">
    <name type="scientific">candidate division WWE3 bacterium RIFCSPHIGHO2_01_FULL_35_17</name>
    <dbReference type="NCBI Taxonomy" id="1802614"/>
    <lineage>
        <taxon>Bacteria</taxon>
        <taxon>Katanobacteria</taxon>
    </lineage>
</organism>
<proteinExistence type="predicted"/>
<feature type="zinc finger region" description="dksA C4-type" evidence="4">
    <location>
        <begin position="315"/>
        <end position="339"/>
    </location>
</feature>
<dbReference type="Proteomes" id="UP000176444">
    <property type="component" value="Unassembled WGS sequence"/>
</dbReference>
<feature type="domain" description="Zinc finger DksA/TraR C4-type" evidence="6">
    <location>
        <begin position="310"/>
        <end position="342"/>
    </location>
</feature>
<dbReference type="PROSITE" id="PS51128">
    <property type="entry name" value="ZF_DKSA_2"/>
    <property type="match status" value="1"/>
</dbReference>
<protein>
    <recommendedName>
        <fullName evidence="6">Zinc finger DksA/TraR C4-type domain-containing protein</fullName>
    </recommendedName>
</protein>
<keyword evidence="5" id="KW-0472">Membrane</keyword>
<evidence type="ECO:0000259" key="6">
    <source>
        <dbReference type="Pfam" id="PF01258"/>
    </source>
</evidence>
<gene>
    <name evidence="7" type="ORF">A2713_01650</name>
</gene>
<keyword evidence="5" id="KW-1133">Transmembrane helix</keyword>
<accession>A0A1F4UPM4</accession>
<dbReference type="PANTHER" id="PTHR33823">
    <property type="entry name" value="RNA POLYMERASE-BINDING TRANSCRIPTION FACTOR DKSA-RELATED"/>
    <property type="match status" value="1"/>
</dbReference>
<feature type="transmembrane region" description="Helical" evidence="5">
    <location>
        <begin position="127"/>
        <end position="145"/>
    </location>
</feature>
<dbReference type="InterPro" id="IPR000962">
    <property type="entry name" value="Znf_DskA_TraR"/>
</dbReference>
<keyword evidence="2" id="KW-0863">Zinc-finger</keyword>
<dbReference type="Pfam" id="PF01258">
    <property type="entry name" value="zf-dskA_traR"/>
    <property type="match status" value="1"/>
</dbReference>
<dbReference type="EMBL" id="MEUX01000027">
    <property type="protein sequence ID" value="OGC46898.1"/>
    <property type="molecule type" value="Genomic_DNA"/>
</dbReference>
<evidence type="ECO:0000256" key="4">
    <source>
        <dbReference type="PROSITE-ProRule" id="PRU00510"/>
    </source>
</evidence>
<evidence type="ECO:0000256" key="2">
    <source>
        <dbReference type="ARBA" id="ARBA00022771"/>
    </source>
</evidence>
<evidence type="ECO:0000256" key="5">
    <source>
        <dbReference type="SAM" id="Phobius"/>
    </source>
</evidence>
<dbReference type="GO" id="GO:0008270">
    <property type="term" value="F:zinc ion binding"/>
    <property type="evidence" value="ECO:0007669"/>
    <property type="project" value="UniProtKB-KW"/>
</dbReference>
<feature type="transmembrane region" description="Helical" evidence="5">
    <location>
        <begin position="36"/>
        <end position="56"/>
    </location>
</feature>
<dbReference type="SUPFAM" id="SSF57716">
    <property type="entry name" value="Glucocorticoid receptor-like (DNA-binding domain)"/>
    <property type="match status" value="1"/>
</dbReference>
<dbReference type="PANTHER" id="PTHR33823:SF4">
    <property type="entry name" value="GENERAL STRESS PROTEIN 16O"/>
    <property type="match status" value="1"/>
</dbReference>
<feature type="transmembrane region" description="Helical" evidence="5">
    <location>
        <begin position="166"/>
        <end position="187"/>
    </location>
</feature>